<keyword evidence="8 11" id="KW-1133">Transmembrane helix</keyword>
<evidence type="ECO:0000256" key="10">
    <source>
        <dbReference type="SAM" id="MobiDB-lite"/>
    </source>
</evidence>
<evidence type="ECO:0000313" key="13">
    <source>
        <dbReference type="EMBL" id="KAH7956313.1"/>
    </source>
</evidence>
<evidence type="ECO:0000256" key="4">
    <source>
        <dbReference type="ARBA" id="ARBA00022723"/>
    </source>
</evidence>
<reference evidence="13" key="2">
    <citation type="submission" date="2021-09" db="EMBL/GenBank/DDBJ databases">
        <authorList>
            <person name="Jia N."/>
            <person name="Wang J."/>
            <person name="Shi W."/>
            <person name="Du L."/>
            <person name="Sun Y."/>
            <person name="Zhan W."/>
            <person name="Jiang J."/>
            <person name="Wang Q."/>
            <person name="Zhang B."/>
            <person name="Ji P."/>
            <person name="Sakyi L.B."/>
            <person name="Cui X."/>
            <person name="Yuan T."/>
            <person name="Jiang B."/>
            <person name="Yang W."/>
            <person name="Lam T.T.-Y."/>
            <person name="Chang Q."/>
            <person name="Ding S."/>
            <person name="Wang X."/>
            <person name="Zhu J."/>
            <person name="Ruan X."/>
            <person name="Zhao L."/>
            <person name="Wei J."/>
            <person name="Que T."/>
            <person name="Du C."/>
            <person name="Cheng J."/>
            <person name="Dai P."/>
            <person name="Han X."/>
            <person name="Huang E."/>
            <person name="Gao Y."/>
            <person name="Liu J."/>
            <person name="Shao H."/>
            <person name="Ye R."/>
            <person name="Li L."/>
            <person name="Wei W."/>
            <person name="Wang X."/>
            <person name="Wang C."/>
            <person name="Huo Q."/>
            <person name="Li W."/>
            <person name="Guo W."/>
            <person name="Chen H."/>
            <person name="Chen S."/>
            <person name="Zhou L."/>
            <person name="Zhou L."/>
            <person name="Ni X."/>
            <person name="Tian J."/>
            <person name="Zhou Y."/>
            <person name="Sheng Y."/>
            <person name="Liu T."/>
            <person name="Pan Y."/>
            <person name="Xia L."/>
            <person name="Li J."/>
            <person name="Zhao F."/>
            <person name="Cao W."/>
        </authorList>
    </citation>
    <scope>NUCLEOTIDE SEQUENCE</scope>
    <source>
        <strain evidence="13">Rsan-2018</strain>
        <tissue evidence="13">Larvae</tissue>
    </source>
</reference>
<feature type="region of interest" description="Disordered" evidence="10">
    <location>
        <begin position="177"/>
        <end position="254"/>
    </location>
</feature>
<dbReference type="Pfam" id="PF12906">
    <property type="entry name" value="RINGv"/>
    <property type="match status" value="1"/>
</dbReference>
<accession>A0A9D4PXR0</accession>
<proteinExistence type="predicted"/>
<feature type="domain" description="RING-CH-type" evidence="12">
    <location>
        <begin position="12"/>
        <end position="70"/>
    </location>
</feature>
<dbReference type="EMBL" id="JABSTV010001250">
    <property type="protein sequence ID" value="KAH7956313.1"/>
    <property type="molecule type" value="Genomic_DNA"/>
</dbReference>
<feature type="compositionally biased region" description="Basic and acidic residues" evidence="10">
    <location>
        <begin position="239"/>
        <end position="254"/>
    </location>
</feature>
<keyword evidence="9 11" id="KW-0472">Membrane</keyword>
<evidence type="ECO:0000256" key="7">
    <source>
        <dbReference type="ARBA" id="ARBA00022833"/>
    </source>
</evidence>
<dbReference type="PANTHER" id="PTHR46065">
    <property type="entry name" value="E3 UBIQUITIN-PROTEIN LIGASE MARCH 2/3 FAMILY MEMBER"/>
    <property type="match status" value="1"/>
</dbReference>
<dbReference type="GO" id="GO:0004842">
    <property type="term" value="F:ubiquitin-protein transferase activity"/>
    <property type="evidence" value="ECO:0007669"/>
    <property type="project" value="TreeGrafter"/>
</dbReference>
<keyword evidence="3 11" id="KW-0812">Transmembrane</keyword>
<dbReference type="InterPro" id="IPR011016">
    <property type="entry name" value="Znf_RING-CH"/>
</dbReference>
<dbReference type="Gene3D" id="3.30.40.10">
    <property type="entry name" value="Zinc/RING finger domain, C3HC4 (zinc finger)"/>
    <property type="match status" value="1"/>
</dbReference>
<evidence type="ECO:0000259" key="12">
    <source>
        <dbReference type="PROSITE" id="PS51292"/>
    </source>
</evidence>
<dbReference type="SMART" id="SM00744">
    <property type="entry name" value="RINGv"/>
    <property type="match status" value="1"/>
</dbReference>
<keyword evidence="2" id="KW-0808">Transferase</keyword>
<evidence type="ECO:0000256" key="6">
    <source>
        <dbReference type="ARBA" id="ARBA00022786"/>
    </source>
</evidence>
<dbReference type="AlphaFoldDB" id="A0A9D4PXR0"/>
<evidence type="ECO:0000256" key="2">
    <source>
        <dbReference type="ARBA" id="ARBA00022679"/>
    </source>
</evidence>
<dbReference type="PROSITE" id="PS51292">
    <property type="entry name" value="ZF_RING_CH"/>
    <property type="match status" value="1"/>
</dbReference>
<protein>
    <recommendedName>
        <fullName evidence="12">RING-CH-type domain-containing protein</fullName>
    </recommendedName>
</protein>
<keyword evidence="4" id="KW-0479">Metal-binding</keyword>
<dbReference type="GO" id="GO:0016020">
    <property type="term" value="C:membrane"/>
    <property type="evidence" value="ECO:0007669"/>
    <property type="project" value="UniProtKB-SubCell"/>
</dbReference>
<reference evidence="13" key="1">
    <citation type="journal article" date="2020" name="Cell">
        <title>Large-Scale Comparative Analyses of Tick Genomes Elucidate Their Genetic Diversity and Vector Capacities.</title>
        <authorList>
            <consortium name="Tick Genome and Microbiome Consortium (TIGMIC)"/>
            <person name="Jia N."/>
            <person name="Wang J."/>
            <person name="Shi W."/>
            <person name="Du L."/>
            <person name="Sun Y."/>
            <person name="Zhan W."/>
            <person name="Jiang J.F."/>
            <person name="Wang Q."/>
            <person name="Zhang B."/>
            <person name="Ji P."/>
            <person name="Bell-Sakyi L."/>
            <person name="Cui X.M."/>
            <person name="Yuan T.T."/>
            <person name="Jiang B.G."/>
            <person name="Yang W.F."/>
            <person name="Lam T.T."/>
            <person name="Chang Q.C."/>
            <person name="Ding S.J."/>
            <person name="Wang X.J."/>
            <person name="Zhu J.G."/>
            <person name="Ruan X.D."/>
            <person name="Zhao L."/>
            <person name="Wei J.T."/>
            <person name="Ye R.Z."/>
            <person name="Que T.C."/>
            <person name="Du C.H."/>
            <person name="Zhou Y.H."/>
            <person name="Cheng J.X."/>
            <person name="Dai P.F."/>
            <person name="Guo W.B."/>
            <person name="Han X.H."/>
            <person name="Huang E.J."/>
            <person name="Li L.F."/>
            <person name="Wei W."/>
            <person name="Gao Y.C."/>
            <person name="Liu J.Z."/>
            <person name="Shao H.Z."/>
            <person name="Wang X."/>
            <person name="Wang C.C."/>
            <person name="Yang T.C."/>
            <person name="Huo Q.B."/>
            <person name="Li W."/>
            <person name="Chen H.Y."/>
            <person name="Chen S.E."/>
            <person name="Zhou L.G."/>
            <person name="Ni X.B."/>
            <person name="Tian J.H."/>
            <person name="Sheng Y."/>
            <person name="Liu T."/>
            <person name="Pan Y.S."/>
            <person name="Xia L.Y."/>
            <person name="Li J."/>
            <person name="Zhao F."/>
            <person name="Cao W.C."/>
        </authorList>
    </citation>
    <scope>NUCLEOTIDE SEQUENCE</scope>
    <source>
        <strain evidence="13">Rsan-2018</strain>
    </source>
</reference>
<feature type="transmembrane region" description="Helical" evidence="11">
    <location>
        <begin position="119"/>
        <end position="142"/>
    </location>
</feature>
<dbReference type="SUPFAM" id="SSF57850">
    <property type="entry name" value="RING/U-box"/>
    <property type="match status" value="1"/>
</dbReference>
<dbReference type="GO" id="GO:0008270">
    <property type="term" value="F:zinc ion binding"/>
    <property type="evidence" value="ECO:0007669"/>
    <property type="project" value="UniProtKB-KW"/>
</dbReference>
<keyword evidence="7" id="KW-0862">Zinc</keyword>
<comment type="caution">
    <text evidence="13">The sequence shown here is derived from an EMBL/GenBank/DDBJ whole genome shotgun (WGS) entry which is preliminary data.</text>
</comment>
<keyword evidence="6" id="KW-0833">Ubl conjugation pathway</keyword>
<keyword evidence="5" id="KW-0863">Zinc-finger</keyword>
<dbReference type="VEuPathDB" id="VectorBase:RSAN_056034"/>
<evidence type="ECO:0000256" key="11">
    <source>
        <dbReference type="SAM" id="Phobius"/>
    </source>
</evidence>
<dbReference type="GO" id="GO:0016567">
    <property type="term" value="P:protein ubiquitination"/>
    <property type="evidence" value="ECO:0007669"/>
    <property type="project" value="TreeGrafter"/>
</dbReference>
<name>A0A9D4PXR0_RHISA</name>
<evidence type="ECO:0000256" key="8">
    <source>
        <dbReference type="ARBA" id="ARBA00022989"/>
    </source>
</evidence>
<comment type="subcellular location">
    <subcellularLocation>
        <location evidence="1">Membrane</location>
        <topology evidence="1">Multi-pass membrane protein</topology>
    </subcellularLocation>
</comment>
<dbReference type="Proteomes" id="UP000821837">
    <property type="component" value="Unassembled WGS sequence"/>
</dbReference>
<evidence type="ECO:0000313" key="14">
    <source>
        <dbReference type="Proteomes" id="UP000821837"/>
    </source>
</evidence>
<keyword evidence="14" id="KW-1185">Reference proteome</keyword>
<dbReference type="PANTHER" id="PTHR46065:SF3">
    <property type="entry name" value="FI20425P1"/>
    <property type="match status" value="1"/>
</dbReference>
<dbReference type="OrthoDB" id="6497307at2759"/>
<gene>
    <name evidence="13" type="ORF">HPB52_008083</name>
</gene>
<evidence type="ECO:0000256" key="3">
    <source>
        <dbReference type="ARBA" id="ARBA00022692"/>
    </source>
</evidence>
<sequence length="254" mass="28420">MEKRCAESEQSNSVEGGLVCRICYRGSGDLFSPCECRGTMALTHKACLERWLRERDTDQCNVCLARFRVRRVQPPLRKFFTESSNRADVLRMTVNLISAAGDVVVLVFAWSYASRFLGGLGWFLYLLVVALLVFQTLFWILVECARVWTCYEPVRNWRKKAVILEIITEDTHSVTTVPAPKDLSDVEKGGRSFPWKPDVPYRPLQNPPSESAATGQIVGADGSTAAASLHKASPEGPQAEEHRDKDPQIGAEEK</sequence>
<evidence type="ECO:0000256" key="9">
    <source>
        <dbReference type="ARBA" id="ARBA00023136"/>
    </source>
</evidence>
<organism evidence="13 14">
    <name type="scientific">Rhipicephalus sanguineus</name>
    <name type="common">Brown dog tick</name>
    <name type="synonym">Ixodes sanguineus</name>
    <dbReference type="NCBI Taxonomy" id="34632"/>
    <lineage>
        <taxon>Eukaryota</taxon>
        <taxon>Metazoa</taxon>
        <taxon>Ecdysozoa</taxon>
        <taxon>Arthropoda</taxon>
        <taxon>Chelicerata</taxon>
        <taxon>Arachnida</taxon>
        <taxon>Acari</taxon>
        <taxon>Parasitiformes</taxon>
        <taxon>Ixodida</taxon>
        <taxon>Ixodoidea</taxon>
        <taxon>Ixodidae</taxon>
        <taxon>Rhipicephalinae</taxon>
        <taxon>Rhipicephalus</taxon>
        <taxon>Rhipicephalus</taxon>
    </lineage>
</organism>
<evidence type="ECO:0000256" key="1">
    <source>
        <dbReference type="ARBA" id="ARBA00004141"/>
    </source>
</evidence>
<feature type="transmembrane region" description="Helical" evidence="11">
    <location>
        <begin position="94"/>
        <end position="113"/>
    </location>
</feature>
<evidence type="ECO:0000256" key="5">
    <source>
        <dbReference type="ARBA" id="ARBA00022771"/>
    </source>
</evidence>
<dbReference type="InterPro" id="IPR013083">
    <property type="entry name" value="Znf_RING/FYVE/PHD"/>
</dbReference>